<dbReference type="eggNOG" id="COG2304">
    <property type="taxonomic scope" value="Bacteria"/>
</dbReference>
<evidence type="ECO:0008006" key="3">
    <source>
        <dbReference type="Google" id="ProtNLM"/>
    </source>
</evidence>
<proteinExistence type="predicted"/>
<protein>
    <recommendedName>
        <fullName evidence="3">VWFA domain-containing protein</fullName>
    </recommendedName>
</protein>
<reference evidence="1 2" key="2">
    <citation type="submission" date="2008-10" db="EMBL/GenBank/DDBJ databases">
        <authorList>
            <person name="Fulton L."/>
            <person name="Clifton S."/>
            <person name="Fulton B."/>
            <person name="Xu J."/>
            <person name="Minx P."/>
            <person name="Pepin K.H."/>
            <person name="Johnson M."/>
            <person name="Bhonagiri V."/>
            <person name="Nash W.E."/>
            <person name="Mardis E.R."/>
            <person name="Wilson R.K."/>
        </authorList>
    </citation>
    <scope>NUCLEOTIDE SEQUENCE [LARGE SCALE GENOMIC DNA]</scope>
    <source>
        <strain evidence="1 2">DSM 30120</strain>
    </source>
</reference>
<reference evidence="1 2" key="1">
    <citation type="submission" date="2008-10" db="EMBL/GenBank/DDBJ databases">
        <title>Draft genome sequence of Providencia alcalifaciens (DSM 30120).</title>
        <authorList>
            <person name="Sudarsanam P."/>
            <person name="Ley R."/>
            <person name="Guruge J."/>
            <person name="Turnbaugh P.J."/>
            <person name="Mahowald M."/>
            <person name="Liep D."/>
            <person name="Gordon J."/>
        </authorList>
    </citation>
    <scope>NUCLEOTIDE SEQUENCE [LARGE SCALE GENOMIC DNA]</scope>
    <source>
        <strain evidence="1 2">DSM 30120</strain>
    </source>
</reference>
<dbReference type="Proteomes" id="UP000003729">
    <property type="component" value="Unassembled WGS sequence"/>
</dbReference>
<comment type="caution">
    <text evidence="1">The sequence shown here is derived from an EMBL/GenBank/DDBJ whole genome shotgun (WGS) entry which is preliminary data.</text>
</comment>
<gene>
    <name evidence="1" type="ORF">PROVALCAL_00062</name>
</gene>
<dbReference type="Gene3D" id="3.40.50.410">
    <property type="entry name" value="von Willebrand factor, type A domain"/>
    <property type="match status" value="1"/>
</dbReference>
<organism evidence="1 2">
    <name type="scientific">Providencia alcalifaciens DSM 30120</name>
    <dbReference type="NCBI Taxonomy" id="520999"/>
    <lineage>
        <taxon>Bacteria</taxon>
        <taxon>Pseudomonadati</taxon>
        <taxon>Pseudomonadota</taxon>
        <taxon>Gammaproteobacteria</taxon>
        <taxon>Enterobacterales</taxon>
        <taxon>Morganellaceae</taxon>
        <taxon>Providencia</taxon>
    </lineage>
</organism>
<dbReference type="EMBL" id="ABXW01000003">
    <property type="protein sequence ID" value="EEB47847.1"/>
    <property type="molecule type" value="Genomic_DNA"/>
</dbReference>
<dbReference type="SUPFAM" id="SSF53300">
    <property type="entry name" value="vWA-like"/>
    <property type="match status" value="1"/>
</dbReference>
<dbReference type="AlphaFoldDB" id="B6X9R7"/>
<dbReference type="InterPro" id="IPR036465">
    <property type="entry name" value="vWFA_dom_sf"/>
</dbReference>
<evidence type="ECO:0000313" key="1">
    <source>
        <dbReference type="EMBL" id="EEB47847.1"/>
    </source>
</evidence>
<name>B6X9R7_9GAMM</name>
<accession>B6X9R7</accession>
<evidence type="ECO:0000313" key="2">
    <source>
        <dbReference type="Proteomes" id="UP000003729"/>
    </source>
</evidence>
<sequence>MKIQYIKCYEFNRNIKMGKSTENNSIENDNEMTASNSSISGMASFGAPSIMVNQTSQLVTGTGDIALDLVVVIDTSGSMSDESADLSQQIDAAIEKAAANCPSHLRATFLGIQGVWAGTKFDQSVSDYLILKGVNESSLQARLPFKEADGIDHAGNKEDLCRAVIDVSKYFDWRDGARRAIFVLGDEGMEGGGGRLTSAAIAKNNEAIEIAQHAHVKVYTYQGTPDDAPTNLDRFPTLADRDRVTKEYARLADKTGGRSYIYTTGIANFGLVLQEILCDSLIPPTIPNPDSSGRSECANVCDQLPTILGTVNTLAEIMNKAIDACCGNDDHHSHHHHSDCQCKR</sequence>